<dbReference type="SFLD" id="SFLDS00003">
    <property type="entry name" value="Haloacid_Dehalogenase"/>
    <property type="match status" value="1"/>
</dbReference>
<dbReference type="InterPro" id="IPR006379">
    <property type="entry name" value="HAD-SF_hydro_IIB"/>
</dbReference>
<dbReference type="Proteomes" id="UP000321606">
    <property type="component" value="Chromosome"/>
</dbReference>
<dbReference type="SUPFAM" id="SSF56784">
    <property type="entry name" value="HAD-like"/>
    <property type="match status" value="1"/>
</dbReference>
<dbReference type="Gene3D" id="3.40.50.1000">
    <property type="entry name" value="HAD superfamily/HAD-like"/>
    <property type="match status" value="1"/>
</dbReference>
<dbReference type="STRING" id="714315.GCA_000516535_00507"/>
<evidence type="ECO:0000313" key="1">
    <source>
        <dbReference type="EMBL" id="BBM35579.1"/>
    </source>
</evidence>
<dbReference type="KEGG" id="lgo:JCM16774_0504"/>
<dbReference type="GO" id="GO:0016791">
    <property type="term" value="F:phosphatase activity"/>
    <property type="evidence" value="ECO:0007669"/>
    <property type="project" value="TreeGrafter"/>
</dbReference>
<protein>
    <submittedName>
        <fullName evidence="1">Cof family hydrolase</fullName>
    </submittedName>
</protein>
<dbReference type="AlphaFoldDB" id="A0A510J8F0"/>
<evidence type="ECO:0000313" key="2">
    <source>
        <dbReference type="Proteomes" id="UP000321606"/>
    </source>
</evidence>
<reference evidence="1 2" key="1">
    <citation type="submission" date="2019-07" db="EMBL/GenBank/DDBJ databases">
        <title>Complete Genome Sequence of Leptotrichia goodfellowii Strain JCM 16774.</title>
        <authorList>
            <person name="Watanabe S."/>
            <person name="Cui L."/>
        </authorList>
    </citation>
    <scope>NUCLEOTIDE SEQUENCE [LARGE SCALE GENOMIC DNA]</scope>
    <source>
        <strain evidence="1 2">JCM16774</strain>
    </source>
</reference>
<name>A0A510J8F0_9FUSO</name>
<keyword evidence="1" id="KW-0378">Hydrolase</keyword>
<proteinExistence type="predicted"/>
<dbReference type="RefSeq" id="WP_006806231.1">
    <property type="nucleotide sequence ID" value="NZ_AP019822.1"/>
</dbReference>
<dbReference type="SFLD" id="SFLDG01140">
    <property type="entry name" value="C2.B:_Phosphomannomutase_and_P"/>
    <property type="match status" value="1"/>
</dbReference>
<organism evidence="1 2">
    <name type="scientific">Pseudoleptotrichia goodfellowii</name>
    <dbReference type="NCBI Taxonomy" id="157692"/>
    <lineage>
        <taxon>Bacteria</taxon>
        <taxon>Fusobacteriati</taxon>
        <taxon>Fusobacteriota</taxon>
        <taxon>Fusobacteriia</taxon>
        <taxon>Fusobacteriales</taxon>
        <taxon>Leptotrichiaceae</taxon>
        <taxon>Pseudoleptotrichia</taxon>
    </lineage>
</organism>
<dbReference type="NCBIfam" id="TIGR00099">
    <property type="entry name" value="Cof-subfamily"/>
    <property type="match status" value="1"/>
</dbReference>
<dbReference type="Pfam" id="PF08282">
    <property type="entry name" value="Hydrolase_3"/>
    <property type="match status" value="1"/>
</dbReference>
<dbReference type="CDD" id="cd07516">
    <property type="entry name" value="HAD_Pase"/>
    <property type="match status" value="1"/>
</dbReference>
<dbReference type="PROSITE" id="PS01228">
    <property type="entry name" value="COF_1"/>
    <property type="match status" value="1"/>
</dbReference>
<gene>
    <name evidence="1" type="ORF">JCM16774_0504</name>
</gene>
<dbReference type="InterPro" id="IPR036412">
    <property type="entry name" value="HAD-like_sf"/>
</dbReference>
<dbReference type="GO" id="GO:0005829">
    <property type="term" value="C:cytosol"/>
    <property type="evidence" value="ECO:0007669"/>
    <property type="project" value="TreeGrafter"/>
</dbReference>
<dbReference type="GO" id="GO:0000287">
    <property type="term" value="F:magnesium ion binding"/>
    <property type="evidence" value="ECO:0007669"/>
    <property type="project" value="TreeGrafter"/>
</dbReference>
<sequence>MDYKLIATDMDGTLLNDRHLISEGNVQAIKEVQKKGVKFVLASGRPSFAMLNYAKKLEMDKNEGYVLAFNGGQLINMSDGKVMFHEGLNKEDIEKVYNASKEIGLPMVLYAGDTVYANGNSEYVQFEVNQCEMKFVEFKSLEELYGYGIKETTKCMIIGNGESVKKAEKYMKSKYEKDYFIAISAPIFLEIANKNINKGKTLKKLGEITGIDTSEMIAVGDSYNDAPLLEVVGMPVAVENAVPKIKEMSKFESTSNNNDALKTVIEEFFMK</sequence>
<dbReference type="SFLD" id="SFLDG01144">
    <property type="entry name" value="C2.B.4:_PGP_Like"/>
    <property type="match status" value="1"/>
</dbReference>
<dbReference type="EMBL" id="AP019822">
    <property type="protein sequence ID" value="BBM35579.1"/>
    <property type="molecule type" value="Genomic_DNA"/>
</dbReference>
<accession>A0A510J8F0</accession>
<dbReference type="InterPro" id="IPR023214">
    <property type="entry name" value="HAD_sf"/>
</dbReference>
<dbReference type="InterPro" id="IPR000150">
    <property type="entry name" value="Cof"/>
</dbReference>
<dbReference type="PANTHER" id="PTHR10000">
    <property type="entry name" value="PHOSPHOSERINE PHOSPHATASE"/>
    <property type="match status" value="1"/>
</dbReference>
<dbReference type="OrthoDB" id="9781413at2"/>
<dbReference type="NCBIfam" id="TIGR01484">
    <property type="entry name" value="HAD-SF-IIB"/>
    <property type="match status" value="1"/>
</dbReference>
<dbReference type="PANTHER" id="PTHR10000:SF8">
    <property type="entry name" value="HAD SUPERFAMILY HYDROLASE-LIKE, TYPE 3"/>
    <property type="match status" value="1"/>
</dbReference>
<dbReference type="Gene3D" id="3.30.1240.10">
    <property type="match status" value="1"/>
</dbReference>